<dbReference type="InterPro" id="IPR000608">
    <property type="entry name" value="UBC"/>
</dbReference>
<gene>
    <name evidence="2" type="ORF">B456_007G192200</name>
</gene>
<sequence length="113" mass="12677">MASKRILKELRELQRDPPTSCSAGPVAEDMFQWQATILGPGDSPYCGGVFIVNIHFPTDYPFKPPKVLLSICSLLTDPNADDPLVPEIAHIYKTDKVKYETIARSWTYKYAMG</sequence>
<dbReference type="AlphaFoldDB" id="A0A0D2QVS2"/>
<reference evidence="2 3" key="1">
    <citation type="journal article" date="2012" name="Nature">
        <title>Repeated polyploidization of Gossypium genomes and the evolution of spinnable cotton fibres.</title>
        <authorList>
            <person name="Paterson A.H."/>
            <person name="Wendel J.F."/>
            <person name="Gundlach H."/>
            <person name="Guo H."/>
            <person name="Jenkins J."/>
            <person name="Jin D."/>
            <person name="Llewellyn D."/>
            <person name="Showmaker K.C."/>
            <person name="Shu S."/>
            <person name="Udall J."/>
            <person name="Yoo M.J."/>
            <person name="Byers R."/>
            <person name="Chen W."/>
            <person name="Doron-Faigenboim A."/>
            <person name="Duke M.V."/>
            <person name="Gong L."/>
            <person name="Grimwood J."/>
            <person name="Grover C."/>
            <person name="Grupp K."/>
            <person name="Hu G."/>
            <person name="Lee T.H."/>
            <person name="Li J."/>
            <person name="Lin L."/>
            <person name="Liu T."/>
            <person name="Marler B.S."/>
            <person name="Page J.T."/>
            <person name="Roberts A.W."/>
            <person name="Romanel E."/>
            <person name="Sanders W.S."/>
            <person name="Szadkowski E."/>
            <person name="Tan X."/>
            <person name="Tang H."/>
            <person name="Xu C."/>
            <person name="Wang J."/>
            <person name="Wang Z."/>
            <person name="Zhang D."/>
            <person name="Zhang L."/>
            <person name="Ashrafi H."/>
            <person name="Bedon F."/>
            <person name="Bowers J.E."/>
            <person name="Brubaker C.L."/>
            <person name="Chee P.W."/>
            <person name="Das S."/>
            <person name="Gingle A.R."/>
            <person name="Haigler C.H."/>
            <person name="Harker D."/>
            <person name="Hoffmann L.V."/>
            <person name="Hovav R."/>
            <person name="Jones D.C."/>
            <person name="Lemke C."/>
            <person name="Mansoor S."/>
            <person name="ur Rahman M."/>
            <person name="Rainville L.N."/>
            <person name="Rambani A."/>
            <person name="Reddy U.K."/>
            <person name="Rong J.K."/>
            <person name="Saranga Y."/>
            <person name="Scheffler B.E."/>
            <person name="Scheffler J.A."/>
            <person name="Stelly D.M."/>
            <person name="Triplett B.A."/>
            <person name="Van Deynze A."/>
            <person name="Vaslin M.F."/>
            <person name="Waghmare V.N."/>
            <person name="Walford S.A."/>
            <person name="Wright R.J."/>
            <person name="Zaki E.A."/>
            <person name="Zhang T."/>
            <person name="Dennis E.S."/>
            <person name="Mayer K.F."/>
            <person name="Peterson D.G."/>
            <person name="Rokhsar D.S."/>
            <person name="Wang X."/>
            <person name="Schmutz J."/>
        </authorList>
    </citation>
    <scope>NUCLEOTIDE SEQUENCE [LARGE SCALE GENOMIC DNA]</scope>
</reference>
<evidence type="ECO:0000313" key="3">
    <source>
        <dbReference type="Proteomes" id="UP000032304"/>
    </source>
</evidence>
<dbReference type="Proteomes" id="UP000032304">
    <property type="component" value="Chromosome 7"/>
</dbReference>
<protein>
    <recommendedName>
        <fullName evidence="1">UBC core domain-containing protein</fullName>
    </recommendedName>
</protein>
<accession>A0A0D2QVS2</accession>
<dbReference type="PROSITE" id="PS50127">
    <property type="entry name" value="UBC_2"/>
    <property type="match status" value="1"/>
</dbReference>
<proteinExistence type="predicted"/>
<dbReference type="Gramene" id="KJB43293">
    <property type="protein sequence ID" value="KJB43293"/>
    <property type="gene ID" value="B456_007G192200"/>
</dbReference>
<feature type="domain" description="UBC core" evidence="1">
    <location>
        <begin position="1"/>
        <end position="113"/>
    </location>
</feature>
<dbReference type="PANTHER" id="PTHR24068">
    <property type="entry name" value="UBIQUITIN-CONJUGATING ENZYME E2"/>
    <property type="match status" value="1"/>
</dbReference>
<dbReference type="EMBL" id="CM001746">
    <property type="protein sequence ID" value="KJB43293.1"/>
    <property type="molecule type" value="Genomic_DNA"/>
</dbReference>
<dbReference type="SUPFAM" id="SSF54495">
    <property type="entry name" value="UBC-like"/>
    <property type="match status" value="1"/>
</dbReference>
<organism evidence="2 3">
    <name type="scientific">Gossypium raimondii</name>
    <name type="common">Peruvian cotton</name>
    <name type="synonym">Gossypium klotzschianum subsp. raimondii</name>
    <dbReference type="NCBI Taxonomy" id="29730"/>
    <lineage>
        <taxon>Eukaryota</taxon>
        <taxon>Viridiplantae</taxon>
        <taxon>Streptophyta</taxon>
        <taxon>Embryophyta</taxon>
        <taxon>Tracheophyta</taxon>
        <taxon>Spermatophyta</taxon>
        <taxon>Magnoliopsida</taxon>
        <taxon>eudicotyledons</taxon>
        <taxon>Gunneridae</taxon>
        <taxon>Pentapetalae</taxon>
        <taxon>rosids</taxon>
        <taxon>malvids</taxon>
        <taxon>Malvales</taxon>
        <taxon>Malvaceae</taxon>
        <taxon>Malvoideae</taxon>
        <taxon>Gossypium</taxon>
    </lineage>
</organism>
<evidence type="ECO:0000259" key="1">
    <source>
        <dbReference type="PROSITE" id="PS50127"/>
    </source>
</evidence>
<keyword evidence="3" id="KW-1185">Reference proteome</keyword>
<dbReference type="InterPro" id="IPR016135">
    <property type="entry name" value="UBQ-conjugating_enzyme/RWD"/>
</dbReference>
<evidence type="ECO:0000313" key="2">
    <source>
        <dbReference type="EMBL" id="KJB43293.1"/>
    </source>
</evidence>
<dbReference type="Pfam" id="PF00179">
    <property type="entry name" value="UQ_con"/>
    <property type="match status" value="1"/>
</dbReference>
<dbReference type="Gene3D" id="3.10.110.10">
    <property type="entry name" value="Ubiquitin Conjugating Enzyme"/>
    <property type="match status" value="2"/>
</dbReference>
<name>A0A0D2QVS2_GOSRA</name>
<dbReference type="SMART" id="SM00212">
    <property type="entry name" value="UBCc"/>
    <property type="match status" value="1"/>
</dbReference>